<dbReference type="InterPro" id="IPR015424">
    <property type="entry name" value="PyrdxlP-dep_Trfase"/>
</dbReference>
<accession>A0AAN1XVB7</accession>
<dbReference type="GO" id="GO:0006520">
    <property type="term" value="P:amino acid metabolic process"/>
    <property type="evidence" value="ECO:0007669"/>
    <property type="project" value="InterPro"/>
</dbReference>
<evidence type="ECO:0000256" key="5">
    <source>
        <dbReference type="ARBA" id="ARBA00022898"/>
    </source>
</evidence>
<dbReference type="PROSITE" id="PS00105">
    <property type="entry name" value="AA_TRANSFER_CLASS_1"/>
    <property type="match status" value="1"/>
</dbReference>
<feature type="domain" description="Aminotransferase class I/classII large" evidence="7">
    <location>
        <begin position="25"/>
        <end position="368"/>
    </location>
</feature>
<dbReference type="EMBL" id="AP025523">
    <property type="protein sequence ID" value="BDE06123.1"/>
    <property type="molecule type" value="Genomic_DNA"/>
</dbReference>
<dbReference type="CDD" id="cd00609">
    <property type="entry name" value="AAT_like"/>
    <property type="match status" value="1"/>
</dbReference>
<dbReference type="InterPro" id="IPR050596">
    <property type="entry name" value="AspAT/PAT-like"/>
</dbReference>
<dbReference type="Proteomes" id="UP001317532">
    <property type="component" value="Chromosome"/>
</dbReference>
<dbReference type="SUPFAM" id="SSF53383">
    <property type="entry name" value="PLP-dependent transferases"/>
    <property type="match status" value="1"/>
</dbReference>
<dbReference type="InterPro" id="IPR004839">
    <property type="entry name" value="Aminotransferase_I/II_large"/>
</dbReference>
<evidence type="ECO:0000256" key="6">
    <source>
        <dbReference type="RuleBase" id="RU000481"/>
    </source>
</evidence>
<dbReference type="Gene3D" id="3.40.640.10">
    <property type="entry name" value="Type I PLP-dependent aspartate aminotransferase-like (Major domain)"/>
    <property type="match status" value="1"/>
</dbReference>
<keyword evidence="5" id="KW-0663">Pyridoxal phosphate</keyword>
<reference evidence="8 9" key="1">
    <citation type="journal article" date="2022" name="ISME Commun">
        <title>Vulcanimicrobium alpinus gen. nov. sp. nov., the first cultivated representative of the candidate phylum 'Eremiobacterota', is a metabolically versatile aerobic anoxygenic phototroph.</title>
        <authorList>
            <person name="Yabe S."/>
            <person name="Muto K."/>
            <person name="Abe K."/>
            <person name="Yokota A."/>
            <person name="Staudigel H."/>
            <person name="Tebo B.M."/>
        </authorList>
    </citation>
    <scope>NUCLEOTIDE SEQUENCE [LARGE SCALE GENOMIC DNA]</scope>
    <source>
        <strain evidence="8 9">WC8-2</strain>
    </source>
</reference>
<dbReference type="GO" id="GO:0030170">
    <property type="term" value="F:pyridoxal phosphate binding"/>
    <property type="evidence" value="ECO:0007669"/>
    <property type="project" value="InterPro"/>
</dbReference>
<gene>
    <name evidence="8" type="primary">patA</name>
    <name evidence="8" type="ORF">WPS_13990</name>
</gene>
<organism evidence="8 9">
    <name type="scientific">Vulcanimicrobium alpinum</name>
    <dbReference type="NCBI Taxonomy" id="3016050"/>
    <lineage>
        <taxon>Bacteria</taxon>
        <taxon>Bacillati</taxon>
        <taxon>Vulcanimicrobiota</taxon>
        <taxon>Vulcanimicrobiia</taxon>
        <taxon>Vulcanimicrobiales</taxon>
        <taxon>Vulcanimicrobiaceae</taxon>
        <taxon>Vulcanimicrobium</taxon>
    </lineage>
</organism>
<proteinExistence type="inferred from homology"/>
<evidence type="ECO:0000313" key="8">
    <source>
        <dbReference type="EMBL" id="BDE06123.1"/>
    </source>
</evidence>
<protein>
    <recommendedName>
        <fullName evidence="6">Aminotransferase</fullName>
        <ecNumber evidence="6">2.6.1.-</ecNumber>
    </recommendedName>
</protein>
<sequence length="371" mass="39682">MNPKVLAIEPSMIRAIAAKKQAGAIDLGIGEPALLPQQRFIDAAARWAAEHGVKYTVNAGDVALRELIAAHYAFPGMGAARNVCITTGSQEAVYVAIKTLLDPAVDELLVVAPAFPAYAKMAQLEGIASRAVHMRADDDFRYDVDAIVDAIDPATRMIAIASPANPTGRVLRDADARRLAAALLARPGAPVWILQDEIYRELTYVDDPGSIADYYPYTIVANSLSKSNALTGMRIGWLIAPGEVSDALVKTHAWVTSTASSFGQRVALEIFREPGALQEHAAWYRAQHGSVTAALEESGLRYVPIDGAFYACVRLPRGGDAMAAALELVERRNVVAIPGGTFGASLEGWLRISWVAPADDVAEGLRRIAAL</sequence>
<dbReference type="InterPro" id="IPR004838">
    <property type="entry name" value="NHTrfase_class1_PyrdxlP-BS"/>
</dbReference>
<dbReference type="RefSeq" id="WP_317997110.1">
    <property type="nucleotide sequence ID" value="NZ_AP025523.1"/>
</dbReference>
<name>A0AAN1XVB7_UNVUL</name>
<keyword evidence="3 6" id="KW-0032">Aminotransferase</keyword>
<keyword evidence="9" id="KW-1185">Reference proteome</keyword>
<dbReference type="PANTHER" id="PTHR46383:SF1">
    <property type="entry name" value="ASPARTATE AMINOTRANSFERASE"/>
    <property type="match status" value="1"/>
</dbReference>
<dbReference type="InterPro" id="IPR015421">
    <property type="entry name" value="PyrdxlP-dep_Trfase_major"/>
</dbReference>
<dbReference type="PANTHER" id="PTHR46383">
    <property type="entry name" value="ASPARTATE AMINOTRANSFERASE"/>
    <property type="match status" value="1"/>
</dbReference>
<evidence type="ECO:0000256" key="1">
    <source>
        <dbReference type="ARBA" id="ARBA00001933"/>
    </source>
</evidence>
<dbReference type="Pfam" id="PF00155">
    <property type="entry name" value="Aminotran_1_2"/>
    <property type="match status" value="1"/>
</dbReference>
<evidence type="ECO:0000313" key="9">
    <source>
        <dbReference type="Proteomes" id="UP001317532"/>
    </source>
</evidence>
<comment type="cofactor">
    <cofactor evidence="1 6">
        <name>pyridoxal 5'-phosphate</name>
        <dbReference type="ChEBI" id="CHEBI:597326"/>
    </cofactor>
</comment>
<keyword evidence="4 6" id="KW-0808">Transferase</keyword>
<evidence type="ECO:0000256" key="3">
    <source>
        <dbReference type="ARBA" id="ARBA00022576"/>
    </source>
</evidence>
<dbReference type="EC" id="2.6.1.-" evidence="6"/>
<evidence type="ECO:0000256" key="2">
    <source>
        <dbReference type="ARBA" id="ARBA00007441"/>
    </source>
</evidence>
<comment type="similarity">
    <text evidence="2 6">Belongs to the class-I pyridoxal-phosphate-dependent aminotransferase family.</text>
</comment>
<dbReference type="GO" id="GO:0008483">
    <property type="term" value="F:transaminase activity"/>
    <property type="evidence" value="ECO:0007669"/>
    <property type="project" value="UniProtKB-KW"/>
</dbReference>
<evidence type="ECO:0000256" key="4">
    <source>
        <dbReference type="ARBA" id="ARBA00022679"/>
    </source>
</evidence>
<dbReference type="KEGG" id="vab:WPS_13990"/>
<evidence type="ECO:0000259" key="7">
    <source>
        <dbReference type="Pfam" id="PF00155"/>
    </source>
</evidence>
<dbReference type="AlphaFoldDB" id="A0AAN1XVB7"/>